<dbReference type="RefSeq" id="WP_042529572.1">
    <property type="nucleotide sequence ID" value="NZ_CAXOIH010000013.1"/>
</dbReference>
<accession>A0A0A1MMD6</accession>
<feature type="transmembrane region" description="Helical" evidence="1">
    <location>
        <begin position="62"/>
        <end position="92"/>
    </location>
</feature>
<dbReference type="EMBL" id="CDGG01000001">
    <property type="protein sequence ID" value="CEI80812.1"/>
    <property type="molecule type" value="Genomic_DNA"/>
</dbReference>
<dbReference type="AlphaFoldDB" id="A0A0A1MMD6"/>
<name>A0A0A1MMD6_9BACI</name>
<sequence>MVISQVMQLITGVFEGLLGIPVFGGIYIMGSGYTPLFVMLILHIITLLLASRDRRWIAGSVLGIVTSIIGFIPLVGMTLHWITCIVLIISVFQPRRY</sequence>
<evidence type="ECO:0000313" key="3">
    <source>
        <dbReference type="Proteomes" id="UP000040453"/>
    </source>
</evidence>
<feature type="transmembrane region" description="Helical" evidence="1">
    <location>
        <begin position="7"/>
        <end position="27"/>
    </location>
</feature>
<proteinExistence type="predicted"/>
<protein>
    <submittedName>
        <fullName evidence="2">Uncharacterized protein</fullName>
    </submittedName>
</protein>
<reference evidence="2 3" key="1">
    <citation type="submission" date="2014-11" db="EMBL/GenBank/DDBJ databases">
        <authorList>
            <person name="Urmite Genomes Urmite Genomes"/>
        </authorList>
    </citation>
    <scope>NUCLEOTIDE SEQUENCE [LARGE SCALE GENOMIC DNA]</scope>
    <source>
        <strain evidence="2 3">Oc5</strain>
    </source>
</reference>
<dbReference type="OrthoDB" id="1925744at2"/>
<keyword evidence="3" id="KW-1185">Reference proteome</keyword>
<keyword evidence="1" id="KW-0472">Membrane</keyword>
<feature type="transmembrane region" description="Helical" evidence="1">
    <location>
        <begin position="33"/>
        <end position="50"/>
    </location>
</feature>
<organism evidence="2 3">
    <name type="scientific">Oceanobacillus oncorhynchi</name>
    <dbReference type="NCBI Taxonomy" id="545501"/>
    <lineage>
        <taxon>Bacteria</taxon>
        <taxon>Bacillati</taxon>
        <taxon>Bacillota</taxon>
        <taxon>Bacilli</taxon>
        <taxon>Bacillales</taxon>
        <taxon>Bacillaceae</taxon>
        <taxon>Oceanobacillus</taxon>
    </lineage>
</organism>
<dbReference type="Proteomes" id="UP000040453">
    <property type="component" value="Unassembled WGS sequence"/>
</dbReference>
<keyword evidence="1" id="KW-1133">Transmembrane helix</keyword>
<evidence type="ECO:0000313" key="2">
    <source>
        <dbReference type="EMBL" id="CEI80812.1"/>
    </source>
</evidence>
<gene>
    <name evidence="2" type="ORF">BN997_00622</name>
</gene>
<dbReference type="STRING" id="545501.BN997_00622"/>
<keyword evidence="1" id="KW-0812">Transmembrane</keyword>
<evidence type="ECO:0000256" key="1">
    <source>
        <dbReference type="SAM" id="Phobius"/>
    </source>
</evidence>